<dbReference type="InterPro" id="IPR043519">
    <property type="entry name" value="NT_sf"/>
</dbReference>
<evidence type="ECO:0000259" key="8">
    <source>
        <dbReference type="Pfam" id="PF12627"/>
    </source>
</evidence>
<comment type="similarity">
    <text evidence="1 5">Belongs to the tRNA nucleotidyltransferase/poly(A) polymerase family.</text>
</comment>
<dbReference type="SUPFAM" id="SSF81891">
    <property type="entry name" value="Poly A polymerase C-terminal region-like"/>
    <property type="match status" value="1"/>
</dbReference>
<evidence type="ECO:0000256" key="6">
    <source>
        <dbReference type="SAM" id="MobiDB-lite"/>
    </source>
</evidence>
<feature type="compositionally biased region" description="Basic and acidic residues" evidence="6">
    <location>
        <begin position="568"/>
        <end position="577"/>
    </location>
</feature>
<dbReference type="InterPro" id="IPR002646">
    <property type="entry name" value="PolA_pol_head_dom"/>
</dbReference>
<sequence>MFSLNRLSVYSLRQFICNPQRRMGYISLTDVTVNRAMAPHELKIELTDTEEKICGLLDKCRDYLQAEKGISTTCRIAGGWVRDKLLGSQSNDLDIALSDIMGLAFAEHLAEFSQSQGIEVGTIGKIAQNPDQSKHLETATFKMFGLEIDLVNLRSEEYASNSRIPSGVTFGTPLQDALRRDMTINALFYNVHTRTVEDFTEKGLDDLRDGIIRTPLPPRETFLDDPLRIIRCIRFASRFGFQFVPELEKAVKDPEIQEALVSKVARERAGMELSKIMKGRDPNHAVSLIHELSLFDSIFSVIPDDITTTFSQPTSAKINSLKATSILKLLLSSNASTGLPQLHPTLTSAVREDPTCKGRLYLAATLTPYLGVAYKDKKQRVYPAVSYVIRESLKLGTQNHYLDGIPALFSASDILKGPNFNHEKFKESSERVAIGLMLREKAVHNVNTGSHWTSSLLFSLVQELIPYCKTIDEGLEVSAASEKITIYNNLVRRVEELGLTTVVDAKTLLNGREVISLLDAKAGPWTGTVLARVIQWQLDHPEGSKDECSKWLKEQHSSGSIVIEEPEPSSKRPRIDR</sequence>
<dbReference type="CDD" id="cd05398">
    <property type="entry name" value="NT_ClassII-CCAase"/>
    <property type="match status" value="1"/>
</dbReference>
<evidence type="ECO:0000313" key="10">
    <source>
        <dbReference type="Proteomes" id="UP001163850"/>
    </source>
</evidence>
<dbReference type="PANTHER" id="PTHR13734:SF5">
    <property type="entry name" value="CCA TRNA NUCLEOTIDYLTRANSFERASE, MITOCHONDRIAL"/>
    <property type="match status" value="1"/>
</dbReference>
<evidence type="ECO:0000313" key="9">
    <source>
        <dbReference type="EMBL" id="KAJ3984065.1"/>
    </source>
</evidence>
<dbReference type="InterPro" id="IPR032828">
    <property type="entry name" value="PolyA_RNA-bd"/>
</dbReference>
<name>A0AA38PZL6_9AGAR</name>
<dbReference type="EMBL" id="MU802001">
    <property type="protein sequence ID" value="KAJ3984065.1"/>
    <property type="molecule type" value="Genomic_DNA"/>
</dbReference>
<dbReference type="GO" id="GO:0003723">
    <property type="term" value="F:RNA binding"/>
    <property type="evidence" value="ECO:0007669"/>
    <property type="project" value="UniProtKB-KW"/>
</dbReference>
<dbReference type="GO" id="GO:0052929">
    <property type="term" value="F:ATP:3'-cytidine-cytidine-tRNA adenylyltransferase activity"/>
    <property type="evidence" value="ECO:0007669"/>
    <property type="project" value="TreeGrafter"/>
</dbReference>
<dbReference type="PANTHER" id="PTHR13734">
    <property type="entry name" value="TRNA-NUCLEOTIDYLTRANSFERASE"/>
    <property type="match status" value="1"/>
</dbReference>
<feature type="region of interest" description="Disordered" evidence="6">
    <location>
        <begin position="555"/>
        <end position="577"/>
    </location>
</feature>
<organism evidence="9 10">
    <name type="scientific">Lentinula detonsa</name>
    <dbReference type="NCBI Taxonomy" id="2804962"/>
    <lineage>
        <taxon>Eukaryota</taxon>
        <taxon>Fungi</taxon>
        <taxon>Dikarya</taxon>
        <taxon>Basidiomycota</taxon>
        <taxon>Agaricomycotina</taxon>
        <taxon>Agaricomycetes</taxon>
        <taxon>Agaricomycetidae</taxon>
        <taxon>Agaricales</taxon>
        <taxon>Marasmiineae</taxon>
        <taxon>Omphalotaceae</taxon>
        <taxon>Lentinula</taxon>
    </lineage>
</organism>
<dbReference type="AlphaFoldDB" id="A0AA38PZL6"/>
<evidence type="ECO:0000256" key="3">
    <source>
        <dbReference type="ARBA" id="ARBA00022741"/>
    </source>
</evidence>
<evidence type="ECO:0000256" key="4">
    <source>
        <dbReference type="ARBA" id="ARBA00022884"/>
    </source>
</evidence>
<evidence type="ECO:0000256" key="1">
    <source>
        <dbReference type="ARBA" id="ARBA00007265"/>
    </source>
</evidence>
<evidence type="ECO:0008006" key="11">
    <source>
        <dbReference type="Google" id="ProtNLM"/>
    </source>
</evidence>
<evidence type="ECO:0000259" key="7">
    <source>
        <dbReference type="Pfam" id="PF01743"/>
    </source>
</evidence>
<keyword evidence="3" id="KW-0547">Nucleotide-binding</keyword>
<dbReference type="GO" id="GO:0000166">
    <property type="term" value="F:nucleotide binding"/>
    <property type="evidence" value="ECO:0007669"/>
    <property type="project" value="UniProtKB-KW"/>
</dbReference>
<protein>
    <recommendedName>
        <fullName evidence="11">Poly A polymerase head domain-containing protein</fullName>
    </recommendedName>
</protein>
<keyword evidence="2 5" id="KW-0808">Transferase</keyword>
<feature type="domain" description="tRNA nucleotidyltransferase/poly(A) polymerase RNA and SrmB- binding" evidence="8">
    <location>
        <begin position="240"/>
        <end position="300"/>
    </location>
</feature>
<dbReference type="Pfam" id="PF12627">
    <property type="entry name" value="PolyA_pol_RNAbd"/>
    <property type="match status" value="1"/>
</dbReference>
<dbReference type="Gene3D" id="1.10.3090.10">
    <property type="entry name" value="cca-adding enzyme, domain 2"/>
    <property type="match status" value="1"/>
</dbReference>
<proteinExistence type="inferred from homology"/>
<dbReference type="FunFam" id="3.30.460.10:FF:000019">
    <property type="entry name" value="tRNA nucleotidyltransferase cca2"/>
    <property type="match status" value="1"/>
</dbReference>
<gene>
    <name evidence="9" type="ORF">F5890DRAFT_100059</name>
</gene>
<comment type="caution">
    <text evidence="9">The sequence shown here is derived from an EMBL/GenBank/DDBJ whole genome shotgun (WGS) entry which is preliminary data.</text>
</comment>
<dbReference type="GO" id="GO:0001680">
    <property type="term" value="P:tRNA 3'-terminal CCA addition"/>
    <property type="evidence" value="ECO:0007669"/>
    <property type="project" value="TreeGrafter"/>
</dbReference>
<dbReference type="SUPFAM" id="SSF81301">
    <property type="entry name" value="Nucleotidyltransferase"/>
    <property type="match status" value="1"/>
</dbReference>
<dbReference type="Proteomes" id="UP001163850">
    <property type="component" value="Unassembled WGS sequence"/>
</dbReference>
<dbReference type="Pfam" id="PF01743">
    <property type="entry name" value="PolyA_pol"/>
    <property type="match status" value="1"/>
</dbReference>
<keyword evidence="4 5" id="KW-0694">RNA-binding</keyword>
<dbReference type="GO" id="GO:0005739">
    <property type="term" value="C:mitochondrion"/>
    <property type="evidence" value="ECO:0007669"/>
    <property type="project" value="UniProtKB-ARBA"/>
</dbReference>
<dbReference type="GO" id="GO:0052927">
    <property type="term" value="F:CC tRNA cytidylyltransferase activity"/>
    <property type="evidence" value="ECO:0007669"/>
    <property type="project" value="TreeGrafter"/>
</dbReference>
<feature type="domain" description="Poly A polymerase head" evidence="7">
    <location>
        <begin position="74"/>
        <end position="213"/>
    </location>
</feature>
<dbReference type="Gene3D" id="3.30.460.10">
    <property type="entry name" value="Beta Polymerase, domain 2"/>
    <property type="match status" value="1"/>
</dbReference>
<evidence type="ECO:0000256" key="2">
    <source>
        <dbReference type="ARBA" id="ARBA00022679"/>
    </source>
</evidence>
<evidence type="ECO:0000256" key="5">
    <source>
        <dbReference type="RuleBase" id="RU003953"/>
    </source>
</evidence>
<accession>A0AA38PZL6</accession>
<reference evidence="9" key="1">
    <citation type="submission" date="2022-08" db="EMBL/GenBank/DDBJ databases">
        <authorList>
            <consortium name="DOE Joint Genome Institute"/>
            <person name="Min B."/>
            <person name="Riley R."/>
            <person name="Sierra-Patev S."/>
            <person name="Naranjo-Ortiz M."/>
            <person name="Looney B."/>
            <person name="Konkel Z."/>
            <person name="Slot J.C."/>
            <person name="Sakamoto Y."/>
            <person name="Steenwyk J.L."/>
            <person name="Rokas A."/>
            <person name="Carro J."/>
            <person name="Camarero S."/>
            <person name="Ferreira P."/>
            <person name="Molpeceres G."/>
            <person name="Ruiz-Duenas F.J."/>
            <person name="Serrano A."/>
            <person name="Henrissat B."/>
            <person name="Drula E."/>
            <person name="Hughes K.W."/>
            <person name="Mata J.L."/>
            <person name="Ishikawa N.K."/>
            <person name="Vargas-Isla R."/>
            <person name="Ushijima S."/>
            <person name="Smith C.A."/>
            <person name="Ahrendt S."/>
            <person name="Andreopoulos W."/>
            <person name="He G."/>
            <person name="Labutti K."/>
            <person name="Lipzen A."/>
            <person name="Ng V."/>
            <person name="Sandor L."/>
            <person name="Barry K."/>
            <person name="Martinez A.T."/>
            <person name="Xiao Y."/>
            <person name="Gibbons J.G."/>
            <person name="Terashima K."/>
            <person name="Hibbett D.S."/>
            <person name="Grigoriev I.V."/>
        </authorList>
    </citation>
    <scope>NUCLEOTIDE SEQUENCE</scope>
    <source>
        <strain evidence="9">TFB7829</strain>
    </source>
</reference>